<protein>
    <submittedName>
        <fullName evidence="2">Poly (3-hydroxybutyrate) depolymerase</fullName>
    </submittedName>
</protein>
<evidence type="ECO:0000256" key="1">
    <source>
        <dbReference type="SAM" id="SignalP"/>
    </source>
</evidence>
<dbReference type="EMBL" id="CP001013">
    <property type="protein sequence ID" value="ACB35419.1"/>
    <property type="molecule type" value="Genomic_DNA"/>
</dbReference>
<dbReference type="SUPFAM" id="SSF53474">
    <property type="entry name" value="alpha/beta-Hydrolases"/>
    <property type="match status" value="1"/>
</dbReference>
<dbReference type="STRING" id="395495.Lcho_3159"/>
<keyword evidence="1" id="KW-0732">Signal</keyword>
<dbReference type="InterPro" id="IPR029058">
    <property type="entry name" value="AB_hydrolase_fold"/>
</dbReference>
<accession>B1Y102</accession>
<dbReference type="Proteomes" id="UP000001693">
    <property type="component" value="Chromosome"/>
</dbReference>
<dbReference type="OrthoDB" id="505233at2"/>
<sequence length="340" mass="35852" precursor="true">MNTLRSLAAAAALLLGGLLCAGVQAADKLPSFKVDATQTSVSGLSSGAFMAVQLQVAYSASIKGAGVVAGGPYYCAAGNMMYASICMGQVTFLPPNPALMVSAAKRFAAARQIDALSNLRKRRIYVFSGTQDSVVRQPAVDATVAFFQQAGVPAANLAYVNKVPAGHAVITPSYGNDCPANASPYISHCEVDGQGYDQSGALLVHIYGPLQPKATSLSGRLVTFDQRAFAAPITGMADEAFLYVPKSCDAGETCKVHVAIHGCMQSAQSLGKDFVADTGYNEWAENNRLLVLYPQVDKSQLPFNPQGCWDWFGYTGGNYATQSGLQMMAIKSMITALSKK</sequence>
<proteinExistence type="predicted"/>
<organism evidence="2 3">
    <name type="scientific">Leptothrix cholodnii (strain ATCC 51168 / LMG 8142 / SP-6)</name>
    <name type="common">Leptothrix discophora (strain SP-6)</name>
    <dbReference type="NCBI Taxonomy" id="395495"/>
    <lineage>
        <taxon>Bacteria</taxon>
        <taxon>Pseudomonadati</taxon>
        <taxon>Pseudomonadota</taxon>
        <taxon>Betaproteobacteria</taxon>
        <taxon>Burkholderiales</taxon>
        <taxon>Sphaerotilaceae</taxon>
        <taxon>Leptothrix</taxon>
    </lineage>
</organism>
<reference evidence="2 3" key="1">
    <citation type="submission" date="2008-03" db="EMBL/GenBank/DDBJ databases">
        <title>Complete sequence of Leptothrix cholodnii SP-6.</title>
        <authorList>
            <consortium name="US DOE Joint Genome Institute"/>
            <person name="Copeland A."/>
            <person name="Lucas S."/>
            <person name="Lapidus A."/>
            <person name="Glavina del Rio T."/>
            <person name="Dalin E."/>
            <person name="Tice H."/>
            <person name="Bruce D."/>
            <person name="Goodwin L."/>
            <person name="Pitluck S."/>
            <person name="Chertkov O."/>
            <person name="Brettin T."/>
            <person name="Detter J.C."/>
            <person name="Han C."/>
            <person name="Kuske C.R."/>
            <person name="Schmutz J."/>
            <person name="Larimer F."/>
            <person name="Land M."/>
            <person name="Hauser L."/>
            <person name="Kyrpides N."/>
            <person name="Lykidis A."/>
            <person name="Emerson D."/>
            <person name="Richardson P."/>
        </authorList>
    </citation>
    <scope>NUCLEOTIDE SEQUENCE [LARGE SCALE GENOMIC DNA]</scope>
    <source>
        <strain evidence="3">ATCC 51168 / LMG 8142 / SP-6</strain>
    </source>
</reference>
<evidence type="ECO:0000313" key="2">
    <source>
        <dbReference type="EMBL" id="ACB35419.1"/>
    </source>
</evidence>
<dbReference type="RefSeq" id="WP_012348168.1">
    <property type="nucleotide sequence ID" value="NC_010524.1"/>
</dbReference>
<dbReference type="HOGENOM" id="CLU_042524_0_0_4"/>
<name>B1Y102_LEPCP</name>
<gene>
    <name evidence="2" type="ordered locus">Lcho_3159</name>
</gene>
<feature type="signal peptide" evidence="1">
    <location>
        <begin position="1"/>
        <end position="25"/>
    </location>
</feature>
<keyword evidence="3" id="KW-1185">Reference proteome</keyword>
<dbReference type="eggNOG" id="COG3509">
    <property type="taxonomic scope" value="Bacteria"/>
</dbReference>
<dbReference type="KEGG" id="lch:Lcho_3159"/>
<evidence type="ECO:0000313" key="3">
    <source>
        <dbReference type="Proteomes" id="UP000001693"/>
    </source>
</evidence>
<dbReference type="PANTHER" id="PTHR42972">
    <property type="entry name" value="TOL-PAL SYSTEM PROTEIN TOLB"/>
    <property type="match status" value="1"/>
</dbReference>
<feature type="chain" id="PRO_5002773251" evidence="1">
    <location>
        <begin position="26"/>
        <end position="340"/>
    </location>
</feature>
<dbReference type="Gene3D" id="3.40.50.1820">
    <property type="entry name" value="alpha/beta hydrolase"/>
    <property type="match status" value="2"/>
</dbReference>
<dbReference type="AlphaFoldDB" id="B1Y102"/>
<dbReference type="PANTHER" id="PTHR42972:SF8">
    <property type="entry name" value="POLYHYDROXYBUTYRATE DEPOLYMERASE"/>
    <property type="match status" value="1"/>
</dbReference>